<evidence type="ECO:0000313" key="1">
    <source>
        <dbReference type="EMBL" id="OGF78623.1"/>
    </source>
</evidence>
<dbReference type="Proteomes" id="UP000178425">
    <property type="component" value="Unassembled WGS sequence"/>
</dbReference>
<protein>
    <submittedName>
        <fullName evidence="1">Uncharacterized protein</fullName>
    </submittedName>
</protein>
<evidence type="ECO:0000313" key="2">
    <source>
        <dbReference type="Proteomes" id="UP000178425"/>
    </source>
</evidence>
<gene>
    <name evidence="1" type="ORF">A2W54_00510</name>
</gene>
<accession>A0A1F5WSL4</accession>
<sequence>MREEYVKGKPFEVEGVEVFNLGDEYVFELKSKSGKKKEYHLTKPHMDELNEYIEAKKKEIEIE</sequence>
<dbReference type="EMBL" id="MFHI01000024">
    <property type="protein sequence ID" value="OGF78623.1"/>
    <property type="molecule type" value="Genomic_DNA"/>
</dbReference>
<organism evidence="1 2">
    <name type="scientific">Candidatus Giovannonibacteria bacterium RIFCSPHIGHO2_02_43_13</name>
    <dbReference type="NCBI Taxonomy" id="1798330"/>
    <lineage>
        <taxon>Bacteria</taxon>
        <taxon>Candidatus Giovannoniibacteriota</taxon>
    </lineage>
</organism>
<name>A0A1F5WSL4_9BACT</name>
<comment type="caution">
    <text evidence="1">The sequence shown here is derived from an EMBL/GenBank/DDBJ whole genome shotgun (WGS) entry which is preliminary data.</text>
</comment>
<dbReference type="AlphaFoldDB" id="A0A1F5WSL4"/>
<reference evidence="1 2" key="1">
    <citation type="journal article" date="2016" name="Nat. Commun.">
        <title>Thousands of microbial genomes shed light on interconnected biogeochemical processes in an aquifer system.</title>
        <authorList>
            <person name="Anantharaman K."/>
            <person name="Brown C.T."/>
            <person name="Hug L.A."/>
            <person name="Sharon I."/>
            <person name="Castelle C.J."/>
            <person name="Probst A.J."/>
            <person name="Thomas B.C."/>
            <person name="Singh A."/>
            <person name="Wilkins M.J."/>
            <person name="Karaoz U."/>
            <person name="Brodie E.L."/>
            <person name="Williams K.H."/>
            <person name="Hubbard S.S."/>
            <person name="Banfield J.F."/>
        </authorList>
    </citation>
    <scope>NUCLEOTIDE SEQUENCE [LARGE SCALE GENOMIC DNA]</scope>
</reference>
<proteinExistence type="predicted"/>